<evidence type="ECO:0000313" key="2">
    <source>
        <dbReference type="EMBL" id="GIO28306.1"/>
    </source>
</evidence>
<keyword evidence="1" id="KW-1133">Transmembrane helix</keyword>
<feature type="transmembrane region" description="Helical" evidence="1">
    <location>
        <begin position="138"/>
        <end position="159"/>
    </location>
</feature>
<protein>
    <submittedName>
        <fullName evidence="2">Membrane protein</fullName>
    </submittedName>
</protein>
<name>A0A919XA14_9BACI</name>
<dbReference type="EMBL" id="BORP01000006">
    <property type="protein sequence ID" value="GIO28306.1"/>
    <property type="molecule type" value="Genomic_DNA"/>
</dbReference>
<evidence type="ECO:0000256" key="1">
    <source>
        <dbReference type="SAM" id="Phobius"/>
    </source>
</evidence>
<dbReference type="AlphaFoldDB" id="A0A919XA14"/>
<keyword evidence="1" id="KW-0812">Transmembrane</keyword>
<organism evidence="2 3">
    <name type="scientific">Ornithinibacillus bavariensis</name>
    <dbReference type="NCBI Taxonomy" id="545502"/>
    <lineage>
        <taxon>Bacteria</taxon>
        <taxon>Bacillati</taxon>
        <taxon>Bacillota</taxon>
        <taxon>Bacilli</taxon>
        <taxon>Bacillales</taxon>
        <taxon>Bacillaceae</taxon>
        <taxon>Ornithinibacillus</taxon>
    </lineage>
</organism>
<evidence type="ECO:0000313" key="3">
    <source>
        <dbReference type="Proteomes" id="UP000676917"/>
    </source>
</evidence>
<dbReference type="Pfam" id="PF08592">
    <property type="entry name" value="Anthrone_oxy"/>
    <property type="match status" value="1"/>
</dbReference>
<feature type="transmembrane region" description="Helical" evidence="1">
    <location>
        <begin position="12"/>
        <end position="38"/>
    </location>
</feature>
<comment type="caution">
    <text evidence="2">The sequence shown here is derived from an EMBL/GenBank/DDBJ whole genome shotgun (WGS) entry which is preliminary data.</text>
</comment>
<dbReference type="InterPro" id="IPR013901">
    <property type="entry name" value="Anthrone_oxy"/>
</dbReference>
<keyword evidence="1" id="KW-0472">Membrane</keyword>
<sequence length="161" mass="17611">MIEKITSLLTLFAALGSGLIAGTFFAFSAFVMNALARLPSHQGIAAMQSINIVVLNRLFLTVFTGTAVVSFILILISLFNWKDTDVVFILSGSLLYLLGSFLVTGVCNVPLNDSLANLDVKDAASATQWKEYIVIWKAWNHVRTIASLAAMVLFILALWRI</sequence>
<gene>
    <name evidence="2" type="ORF">J43TS3_29170</name>
</gene>
<reference evidence="2" key="1">
    <citation type="submission" date="2021-03" db="EMBL/GenBank/DDBJ databases">
        <title>Antimicrobial resistance genes in bacteria isolated from Japanese honey, and their potential for conferring macrolide and lincosamide resistance in the American foulbrood pathogen Paenibacillus larvae.</title>
        <authorList>
            <person name="Okamoto M."/>
            <person name="Kumagai M."/>
            <person name="Kanamori H."/>
            <person name="Takamatsu D."/>
        </authorList>
    </citation>
    <scope>NUCLEOTIDE SEQUENCE</scope>
    <source>
        <strain evidence="2">J43TS3</strain>
    </source>
</reference>
<dbReference type="Proteomes" id="UP000676917">
    <property type="component" value="Unassembled WGS sequence"/>
</dbReference>
<feature type="transmembrane region" description="Helical" evidence="1">
    <location>
        <begin position="58"/>
        <end position="79"/>
    </location>
</feature>
<proteinExistence type="predicted"/>
<feature type="transmembrane region" description="Helical" evidence="1">
    <location>
        <begin position="86"/>
        <end position="111"/>
    </location>
</feature>
<accession>A0A919XA14</accession>
<keyword evidence="3" id="KW-1185">Reference proteome</keyword>